<organism evidence="3 4">
    <name type="scientific">Rhynchospora breviuscula</name>
    <dbReference type="NCBI Taxonomy" id="2022672"/>
    <lineage>
        <taxon>Eukaryota</taxon>
        <taxon>Viridiplantae</taxon>
        <taxon>Streptophyta</taxon>
        <taxon>Embryophyta</taxon>
        <taxon>Tracheophyta</taxon>
        <taxon>Spermatophyta</taxon>
        <taxon>Magnoliopsida</taxon>
        <taxon>Liliopsida</taxon>
        <taxon>Poales</taxon>
        <taxon>Cyperaceae</taxon>
        <taxon>Cyperoideae</taxon>
        <taxon>Rhynchosporeae</taxon>
        <taxon>Rhynchospora</taxon>
    </lineage>
</organism>
<protein>
    <submittedName>
        <fullName evidence="3">Uncharacterized protein</fullName>
    </submittedName>
</protein>
<dbReference type="CDD" id="cd03784">
    <property type="entry name" value="GT1_Gtf-like"/>
    <property type="match status" value="1"/>
</dbReference>
<dbReference type="OrthoDB" id="5835829at2759"/>
<dbReference type="GO" id="GO:0080044">
    <property type="term" value="F:quercetin 7-O-glucosyltransferase activity"/>
    <property type="evidence" value="ECO:0007669"/>
    <property type="project" value="TreeGrafter"/>
</dbReference>
<accession>A0A9Q0C7U0</accession>
<dbReference type="InterPro" id="IPR002213">
    <property type="entry name" value="UDP_glucos_trans"/>
</dbReference>
<evidence type="ECO:0000313" key="4">
    <source>
        <dbReference type="Proteomes" id="UP001151287"/>
    </source>
</evidence>
<comment type="similarity">
    <text evidence="1">Belongs to the UDP-glycosyltransferase family.</text>
</comment>
<keyword evidence="4" id="KW-1185">Reference proteome</keyword>
<dbReference type="PANTHER" id="PTHR11926:SF1534">
    <property type="entry name" value="GLYCOSYLTRANSFERASE"/>
    <property type="match status" value="1"/>
</dbReference>
<dbReference type="PANTHER" id="PTHR11926">
    <property type="entry name" value="GLUCOSYL/GLUCURONOSYL TRANSFERASES"/>
    <property type="match status" value="1"/>
</dbReference>
<dbReference type="FunFam" id="3.40.50.2000:FF:000019">
    <property type="entry name" value="Glycosyltransferase"/>
    <property type="match status" value="1"/>
</dbReference>
<name>A0A9Q0C7U0_9POAL</name>
<comment type="caution">
    <text evidence="3">The sequence shown here is derived from an EMBL/GenBank/DDBJ whole genome shotgun (WGS) entry which is preliminary data.</text>
</comment>
<dbReference type="EMBL" id="JAMQYH010000004">
    <property type="protein sequence ID" value="KAJ1688906.1"/>
    <property type="molecule type" value="Genomic_DNA"/>
</dbReference>
<dbReference type="Gene3D" id="3.40.50.2000">
    <property type="entry name" value="Glycogen Phosphorylase B"/>
    <property type="match status" value="2"/>
</dbReference>
<evidence type="ECO:0000313" key="3">
    <source>
        <dbReference type="EMBL" id="KAJ1688906.1"/>
    </source>
</evidence>
<evidence type="ECO:0000256" key="1">
    <source>
        <dbReference type="ARBA" id="ARBA00009995"/>
    </source>
</evidence>
<dbReference type="SUPFAM" id="SSF53756">
    <property type="entry name" value="UDP-Glycosyltransferase/glycogen phosphorylase"/>
    <property type="match status" value="1"/>
</dbReference>
<reference evidence="3" key="1">
    <citation type="journal article" date="2022" name="Cell">
        <title>Repeat-based holocentromeres influence genome architecture and karyotype evolution.</title>
        <authorList>
            <person name="Hofstatter P.G."/>
            <person name="Thangavel G."/>
            <person name="Lux T."/>
            <person name="Neumann P."/>
            <person name="Vondrak T."/>
            <person name="Novak P."/>
            <person name="Zhang M."/>
            <person name="Costa L."/>
            <person name="Castellani M."/>
            <person name="Scott A."/>
            <person name="Toegelov H."/>
            <person name="Fuchs J."/>
            <person name="Mata-Sucre Y."/>
            <person name="Dias Y."/>
            <person name="Vanzela A.L.L."/>
            <person name="Huettel B."/>
            <person name="Almeida C.C.S."/>
            <person name="Simkova H."/>
            <person name="Souza G."/>
            <person name="Pedrosa-Harand A."/>
            <person name="Macas J."/>
            <person name="Mayer K.F.X."/>
            <person name="Houben A."/>
            <person name="Marques A."/>
        </authorList>
    </citation>
    <scope>NUCLEOTIDE SEQUENCE</scope>
    <source>
        <strain evidence="3">RhyBre1mFocal</strain>
    </source>
</reference>
<gene>
    <name evidence="3" type="ORF">LUZ63_013061</name>
</gene>
<keyword evidence="2" id="KW-0808">Transferase</keyword>
<evidence type="ECO:0000256" key="2">
    <source>
        <dbReference type="ARBA" id="ARBA00022679"/>
    </source>
</evidence>
<dbReference type="AlphaFoldDB" id="A0A9Q0C7U0"/>
<proteinExistence type="inferred from homology"/>
<sequence length="294" mass="33008">MMIKDMPPFFMQSIDETFKAVFEILLLTIESSLKPGKDGSKPMILINTFEALELDALKCIEEADIFPIGPDIAMLISDGNNIDISRGYDLFKVDEKAYINWLDTKPENSVVYVSFGSIATMSKKQIEEIQCGLKESGRPYLLVLRKNNREAGVELEEGENSTVLEWCNQAQVLSHPSIGCFLTHCGWNSTLESLTCGVPMVTMQQWADQDTNARMVVECSAGVRGEVNKEGILEAEMLRNCLEKVMGNGERGLEIRKCCKMWKEKAREGIRDGGSSHCNLNYFLEKIVRLFGPN</sequence>
<dbReference type="Proteomes" id="UP001151287">
    <property type="component" value="Unassembled WGS sequence"/>
</dbReference>
<dbReference type="Pfam" id="PF00201">
    <property type="entry name" value="UDPGT"/>
    <property type="match status" value="1"/>
</dbReference>
<dbReference type="GO" id="GO:0080043">
    <property type="term" value="F:quercetin 3-O-glucosyltransferase activity"/>
    <property type="evidence" value="ECO:0007669"/>
    <property type="project" value="TreeGrafter"/>
</dbReference>